<dbReference type="GO" id="GO:0009245">
    <property type="term" value="P:lipid A biosynthetic process"/>
    <property type="evidence" value="ECO:0007669"/>
    <property type="project" value="UniProtKB-UniRule"/>
</dbReference>
<keyword evidence="10 13" id="KW-0067">ATP-binding</keyword>
<keyword evidence="5 13" id="KW-0444">Lipid biosynthesis</keyword>
<dbReference type="Proteomes" id="UP000610558">
    <property type="component" value="Unassembled WGS sequence"/>
</dbReference>
<dbReference type="Pfam" id="PF02606">
    <property type="entry name" value="LpxK"/>
    <property type="match status" value="1"/>
</dbReference>
<comment type="caution">
    <text evidence="14">The sequence shown here is derived from an EMBL/GenBank/DDBJ whole genome shotgun (WGS) entry which is preliminary data.</text>
</comment>
<dbReference type="RefSeq" id="WP_190764524.1">
    <property type="nucleotide sequence ID" value="NZ_JACXLD010000004.1"/>
</dbReference>
<dbReference type="AlphaFoldDB" id="A0A927C1L8"/>
<evidence type="ECO:0000256" key="5">
    <source>
        <dbReference type="ARBA" id="ARBA00022516"/>
    </source>
</evidence>
<evidence type="ECO:0000313" key="15">
    <source>
        <dbReference type="Proteomes" id="UP000610558"/>
    </source>
</evidence>
<keyword evidence="6 13" id="KW-0441">Lipid A biosynthesis</keyword>
<keyword evidence="8 13" id="KW-0547">Nucleotide-binding</keyword>
<dbReference type="GO" id="GO:0005524">
    <property type="term" value="F:ATP binding"/>
    <property type="evidence" value="ECO:0007669"/>
    <property type="project" value="UniProtKB-UniRule"/>
</dbReference>
<dbReference type="EMBL" id="JACXLD010000004">
    <property type="protein sequence ID" value="MBD2859074.1"/>
    <property type="molecule type" value="Genomic_DNA"/>
</dbReference>
<evidence type="ECO:0000256" key="7">
    <source>
        <dbReference type="ARBA" id="ARBA00022679"/>
    </source>
</evidence>
<dbReference type="PANTHER" id="PTHR42724">
    <property type="entry name" value="TETRAACYLDISACCHARIDE 4'-KINASE"/>
    <property type="match status" value="1"/>
</dbReference>
<keyword evidence="7 13" id="KW-0808">Transferase</keyword>
<dbReference type="NCBIfam" id="TIGR00682">
    <property type="entry name" value="lpxK"/>
    <property type="match status" value="1"/>
</dbReference>
<dbReference type="InterPro" id="IPR027417">
    <property type="entry name" value="P-loop_NTPase"/>
</dbReference>
<comment type="function">
    <text evidence="1 13">Transfers the gamma-phosphate of ATP to the 4'-position of a tetraacyldisaccharide 1-phosphate intermediate (termed DS-1-P) to form tetraacyldisaccharide 1,4'-bis-phosphate (lipid IVA).</text>
</comment>
<proteinExistence type="inferred from homology"/>
<evidence type="ECO:0000256" key="12">
    <source>
        <dbReference type="ARBA" id="ARBA00029757"/>
    </source>
</evidence>
<comment type="pathway">
    <text evidence="2 13">Glycolipid biosynthesis; lipid IV(A) biosynthesis; lipid IV(A) from (3R)-3-hydroxytetradecanoyl-[acyl-carrier-protein] and UDP-N-acetyl-alpha-D-glucosamine: step 6/6.</text>
</comment>
<dbReference type="InterPro" id="IPR003758">
    <property type="entry name" value="LpxK"/>
</dbReference>
<comment type="catalytic activity">
    <reaction evidence="13">
        <text>a lipid A disaccharide + ATP = a lipid IVA + ADP + H(+)</text>
        <dbReference type="Rhea" id="RHEA:67840"/>
        <dbReference type="ChEBI" id="CHEBI:15378"/>
        <dbReference type="ChEBI" id="CHEBI:30616"/>
        <dbReference type="ChEBI" id="CHEBI:176343"/>
        <dbReference type="ChEBI" id="CHEBI:176425"/>
        <dbReference type="ChEBI" id="CHEBI:456216"/>
        <dbReference type="EC" id="2.7.1.130"/>
    </reaction>
</comment>
<evidence type="ECO:0000256" key="11">
    <source>
        <dbReference type="ARBA" id="ARBA00023098"/>
    </source>
</evidence>
<dbReference type="PANTHER" id="PTHR42724:SF1">
    <property type="entry name" value="TETRAACYLDISACCHARIDE 4'-KINASE, MITOCHONDRIAL-RELATED"/>
    <property type="match status" value="1"/>
</dbReference>
<evidence type="ECO:0000256" key="1">
    <source>
        <dbReference type="ARBA" id="ARBA00002274"/>
    </source>
</evidence>
<evidence type="ECO:0000256" key="13">
    <source>
        <dbReference type="HAMAP-Rule" id="MF_00409"/>
    </source>
</evidence>
<evidence type="ECO:0000256" key="8">
    <source>
        <dbReference type="ARBA" id="ARBA00022741"/>
    </source>
</evidence>
<reference evidence="14" key="1">
    <citation type="submission" date="2020-09" db="EMBL/GenBank/DDBJ databases">
        <authorList>
            <person name="Yoon J.-W."/>
        </authorList>
    </citation>
    <scope>NUCLEOTIDE SEQUENCE</scope>
    <source>
        <strain evidence="14">KMU-158</strain>
    </source>
</reference>
<keyword evidence="9 13" id="KW-0418">Kinase</keyword>
<evidence type="ECO:0000256" key="2">
    <source>
        <dbReference type="ARBA" id="ARBA00004870"/>
    </source>
</evidence>
<sequence length="326" mass="35644">MALEHALNRAWYSTPGLLWLLLPLEGLFRLISSARRRWTQPQDCGAPVVVVGNIAVGGSGKTPVVIAVAEALQVAGFKPGIVSRGYGGKAEQYPYLLSETSLPEQAGDEPCLIYQRIGLAMAVAPDRVAAGRLLVEQYGCDVIISDDGLQHYRMARKVEILVVDAQRGFGNGHCLPVGPLREPVSRHNKVDLCVFNGKGSLKLNRPSFDMALKPSKLVNLYSGESRSIEQWPSSEMQVNAIAGIGHPQRFFDTLGGLGFSVSGRGLPDHHQPNADDLDFGNSKPLIMTEKDAVKCRHLAQPHHWMLPVDAQIDPQFYQQLIALLRA</sequence>
<keyword evidence="15" id="KW-1185">Reference proteome</keyword>
<gene>
    <name evidence="13" type="primary">lpxK</name>
    <name evidence="14" type="ORF">IB286_08620</name>
</gene>
<dbReference type="GO" id="GO:0009244">
    <property type="term" value="P:lipopolysaccharide core region biosynthetic process"/>
    <property type="evidence" value="ECO:0007669"/>
    <property type="project" value="TreeGrafter"/>
</dbReference>
<evidence type="ECO:0000256" key="9">
    <source>
        <dbReference type="ARBA" id="ARBA00022777"/>
    </source>
</evidence>
<dbReference type="SUPFAM" id="SSF52540">
    <property type="entry name" value="P-loop containing nucleoside triphosphate hydrolases"/>
    <property type="match status" value="1"/>
</dbReference>
<evidence type="ECO:0000256" key="4">
    <source>
        <dbReference type="ARBA" id="ARBA00016436"/>
    </source>
</evidence>
<feature type="binding site" evidence="13">
    <location>
        <begin position="55"/>
        <end position="62"/>
    </location>
    <ligand>
        <name>ATP</name>
        <dbReference type="ChEBI" id="CHEBI:30616"/>
    </ligand>
</feature>
<accession>A0A927C1L8</accession>
<protein>
    <recommendedName>
        <fullName evidence="4 13">Tetraacyldisaccharide 4'-kinase</fullName>
        <ecNumber evidence="3 13">2.7.1.130</ecNumber>
    </recommendedName>
    <alternativeName>
        <fullName evidence="12 13">Lipid A 4'-kinase</fullName>
    </alternativeName>
</protein>
<evidence type="ECO:0000256" key="3">
    <source>
        <dbReference type="ARBA" id="ARBA00012071"/>
    </source>
</evidence>
<keyword evidence="11 13" id="KW-0443">Lipid metabolism</keyword>
<evidence type="ECO:0000256" key="10">
    <source>
        <dbReference type="ARBA" id="ARBA00022840"/>
    </source>
</evidence>
<comment type="similarity">
    <text evidence="13">Belongs to the LpxK family.</text>
</comment>
<dbReference type="EC" id="2.7.1.130" evidence="3 13"/>
<evidence type="ECO:0000256" key="6">
    <source>
        <dbReference type="ARBA" id="ARBA00022556"/>
    </source>
</evidence>
<evidence type="ECO:0000313" key="14">
    <source>
        <dbReference type="EMBL" id="MBD2859074.1"/>
    </source>
</evidence>
<dbReference type="GO" id="GO:0009029">
    <property type="term" value="F:lipid-A 4'-kinase activity"/>
    <property type="evidence" value="ECO:0007669"/>
    <property type="project" value="UniProtKB-UniRule"/>
</dbReference>
<dbReference type="HAMAP" id="MF_00409">
    <property type="entry name" value="LpxK"/>
    <property type="match status" value="1"/>
</dbReference>
<organism evidence="14 15">
    <name type="scientific">Spongiibacter pelagi</name>
    <dbReference type="NCBI Taxonomy" id="2760804"/>
    <lineage>
        <taxon>Bacteria</taxon>
        <taxon>Pseudomonadati</taxon>
        <taxon>Pseudomonadota</taxon>
        <taxon>Gammaproteobacteria</taxon>
        <taxon>Cellvibrionales</taxon>
        <taxon>Spongiibacteraceae</taxon>
        <taxon>Spongiibacter</taxon>
    </lineage>
</organism>
<dbReference type="GO" id="GO:0005886">
    <property type="term" value="C:plasma membrane"/>
    <property type="evidence" value="ECO:0007669"/>
    <property type="project" value="TreeGrafter"/>
</dbReference>
<name>A0A927C1L8_9GAMM</name>